<sequence length="249" mass="26084">MKRNLVIASITAAALIGGGTYTAVAMGATDTGADAAPKTVSSASLVNDDDRDDRNEPNDDRDDNGGGNGGNGKDGASAAGSKLTAAQAAAAALKQHPGKVESVELDDDDDDDDRSSAGRHWEVDIIGQDGKWYDLRVDASTGAVRVDNDDDDDDDNDDRHERAAVRGAEVDAQGAAAAALKKHPGAVTSVDSDDDDRAAGYWEVTVRGDDGRTHEVTVDMSSGTVAADRDDSDDRDDRDDRHDDRGDDD</sequence>
<reference evidence="4 5" key="1">
    <citation type="submission" date="2016-11" db="EMBL/GenBank/DDBJ databases">
        <title>Complete genome sequence of Streptomyces niveus SCSIO 3406.</title>
        <authorList>
            <person name="Zhu Q."/>
            <person name="Cheng W."/>
            <person name="Song Y."/>
            <person name="Li Q."/>
            <person name="Ju J."/>
        </authorList>
    </citation>
    <scope>NUCLEOTIDE SEQUENCE [LARGE SCALE GENOMIC DNA]</scope>
    <source>
        <strain evidence="4 5">SCSIO 3406</strain>
    </source>
</reference>
<dbReference type="AlphaFoldDB" id="A0A1U9QS80"/>
<feature type="domain" description="PepSY" evidence="3">
    <location>
        <begin position="175"/>
        <end position="226"/>
    </location>
</feature>
<evidence type="ECO:0000313" key="4">
    <source>
        <dbReference type="EMBL" id="AQU66505.1"/>
    </source>
</evidence>
<feature type="region of interest" description="Disordered" evidence="1">
    <location>
        <begin position="31"/>
        <end position="122"/>
    </location>
</feature>
<feature type="domain" description="PepSY" evidence="3">
    <location>
        <begin position="82"/>
        <end position="144"/>
    </location>
</feature>
<dbReference type="Gene3D" id="3.10.450.40">
    <property type="match status" value="2"/>
</dbReference>
<dbReference type="Proteomes" id="UP000189677">
    <property type="component" value="Chromosome"/>
</dbReference>
<organism evidence="4 5">
    <name type="scientific">Streptomyces niveus</name>
    <name type="common">Streptomyces spheroides</name>
    <dbReference type="NCBI Taxonomy" id="193462"/>
    <lineage>
        <taxon>Bacteria</taxon>
        <taxon>Bacillati</taxon>
        <taxon>Actinomycetota</taxon>
        <taxon>Actinomycetes</taxon>
        <taxon>Kitasatosporales</taxon>
        <taxon>Streptomycetaceae</taxon>
        <taxon>Streptomyces</taxon>
    </lineage>
</organism>
<feature type="region of interest" description="Disordered" evidence="1">
    <location>
        <begin position="210"/>
        <end position="249"/>
    </location>
</feature>
<feature type="chain" id="PRO_5013341567" description="PepSY domain-containing protein" evidence="2">
    <location>
        <begin position="26"/>
        <end position="249"/>
    </location>
</feature>
<keyword evidence="2" id="KW-0732">Signal</keyword>
<feature type="compositionally biased region" description="Acidic residues" evidence="1">
    <location>
        <begin position="103"/>
        <end position="113"/>
    </location>
</feature>
<dbReference type="EMBL" id="CP018047">
    <property type="protein sequence ID" value="AQU66505.1"/>
    <property type="molecule type" value="Genomic_DNA"/>
</dbReference>
<protein>
    <recommendedName>
        <fullName evidence="3">PepSY domain-containing protein</fullName>
    </recommendedName>
</protein>
<dbReference type="InterPro" id="IPR025711">
    <property type="entry name" value="PepSY"/>
</dbReference>
<keyword evidence="5" id="KW-1185">Reference proteome</keyword>
<feature type="compositionally biased region" description="Basic and acidic residues" evidence="1">
    <location>
        <begin position="238"/>
        <end position="249"/>
    </location>
</feature>
<gene>
    <name evidence="4" type="ORF">BBN63_09845</name>
</gene>
<dbReference type="Pfam" id="PF03413">
    <property type="entry name" value="PepSY"/>
    <property type="match status" value="2"/>
</dbReference>
<name>A0A1U9QS80_STRNV</name>
<evidence type="ECO:0000313" key="5">
    <source>
        <dbReference type="Proteomes" id="UP000189677"/>
    </source>
</evidence>
<feature type="signal peptide" evidence="2">
    <location>
        <begin position="1"/>
        <end position="25"/>
    </location>
</feature>
<dbReference type="RefSeq" id="WP_078075039.1">
    <property type="nucleotide sequence ID" value="NZ_CP018047.1"/>
</dbReference>
<evidence type="ECO:0000259" key="3">
    <source>
        <dbReference type="Pfam" id="PF03413"/>
    </source>
</evidence>
<dbReference type="OrthoDB" id="4336385at2"/>
<feature type="region of interest" description="Disordered" evidence="1">
    <location>
        <begin position="179"/>
        <end position="198"/>
    </location>
</feature>
<evidence type="ECO:0000256" key="2">
    <source>
        <dbReference type="SAM" id="SignalP"/>
    </source>
</evidence>
<accession>A0A1U9QS80</accession>
<dbReference type="KEGG" id="snw:BBN63_09845"/>
<proteinExistence type="predicted"/>
<evidence type="ECO:0000256" key="1">
    <source>
        <dbReference type="SAM" id="MobiDB-lite"/>
    </source>
</evidence>
<feature type="compositionally biased region" description="Low complexity" evidence="1">
    <location>
        <begin position="74"/>
        <end position="95"/>
    </location>
</feature>